<name>Q4WD13_ASPFU</name>
<gene>
    <name evidence="1" type="ORF">AFUA_6G03130</name>
</gene>
<dbReference type="InParanoid" id="Q4WD13"/>
<dbReference type="RefSeq" id="XP_747763.1">
    <property type="nucleotide sequence ID" value="XM_742670.1"/>
</dbReference>
<dbReference type="GeneID" id="3505238"/>
<comment type="caution">
    <text evidence="1">The sequence shown here is derived from an EMBL/GenBank/DDBJ whole genome shotgun (WGS) entry which is preliminary data.</text>
</comment>
<dbReference type="HOGENOM" id="CLU_1758410_0_0_1"/>
<dbReference type="Proteomes" id="UP000002530">
    <property type="component" value="Unassembled WGS sequence"/>
</dbReference>
<dbReference type="KEGG" id="afm:AFUA_6G03130"/>
<sequence length="148" mass="16092">MKHVAIPHVILGAIHQLSNISLFGGNPAIDLVDNDVENTRRISSPPVTVTWSVCTVKVACGAKWATMASTSRSSTALKKLAGRDASRSRVRVMFGGLDVQIGKSVITVGEFQMKIAVWIKWQIVKISGGLVPVLGKFNQQSAKVRYYQ</sequence>
<evidence type="ECO:0000313" key="1">
    <source>
        <dbReference type="EMBL" id="EAL85725.1"/>
    </source>
</evidence>
<accession>Q4WD13</accession>
<reference evidence="1 2" key="1">
    <citation type="journal article" date="2005" name="Nature">
        <title>Genomic sequence of the pathogenic and allergenic filamentous fungus Aspergillus fumigatus.</title>
        <authorList>
            <person name="Nierman W.C."/>
            <person name="Pain A."/>
            <person name="Anderson M.J."/>
            <person name="Wortman J.R."/>
            <person name="Kim H.S."/>
            <person name="Arroyo J."/>
            <person name="Berriman M."/>
            <person name="Abe K."/>
            <person name="Archer D.B."/>
            <person name="Bermejo C."/>
            <person name="Bennett J."/>
            <person name="Bowyer P."/>
            <person name="Chen D."/>
            <person name="Collins M."/>
            <person name="Coulsen R."/>
            <person name="Davies R."/>
            <person name="Dyer P.S."/>
            <person name="Farman M."/>
            <person name="Fedorova N."/>
            <person name="Fedorova N."/>
            <person name="Feldblyum T.V."/>
            <person name="Fischer R."/>
            <person name="Fosker N."/>
            <person name="Fraser A."/>
            <person name="Garcia J.L."/>
            <person name="Garcia M.J."/>
            <person name="Goble A."/>
            <person name="Goldman G.H."/>
            <person name="Gomi K."/>
            <person name="Griffith-Jones S."/>
            <person name="Gwilliam R."/>
            <person name="Haas B."/>
            <person name="Haas H."/>
            <person name="Harris D."/>
            <person name="Horiuchi H."/>
            <person name="Huang J."/>
            <person name="Humphray S."/>
            <person name="Jimenez J."/>
            <person name="Keller N."/>
            <person name="Khouri H."/>
            <person name="Kitamoto K."/>
            <person name="Kobayashi T."/>
            <person name="Konzack S."/>
            <person name="Kulkarni R."/>
            <person name="Kumagai T."/>
            <person name="Lafon A."/>
            <person name="Latge J.P."/>
            <person name="Li W."/>
            <person name="Lord A."/>
            <person name="Lu C."/>
            <person name="Majoros W.H."/>
            <person name="May G.S."/>
            <person name="Miller B.L."/>
            <person name="Mohamoud Y."/>
            <person name="Molina M."/>
            <person name="Monod M."/>
            <person name="Mouyna I."/>
            <person name="Mulligan S."/>
            <person name="Murphy L."/>
            <person name="O'Neil S."/>
            <person name="Paulsen I."/>
            <person name="Penalva M.A."/>
            <person name="Pertea M."/>
            <person name="Price C."/>
            <person name="Pritchard B.L."/>
            <person name="Quail M.A."/>
            <person name="Rabbinowitsch E."/>
            <person name="Rawlins N."/>
            <person name="Rajandream M.A."/>
            <person name="Reichard U."/>
            <person name="Renauld H."/>
            <person name="Robson G.D."/>
            <person name="Rodriguez de Cordoba S."/>
            <person name="Rodriguez-Pena J.M."/>
            <person name="Ronning C.M."/>
            <person name="Rutter S."/>
            <person name="Salzberg S.L."/>
            <person name="Sanchez M."/>
            <person name="Sanchez-Ferrero J.C."/>
            <person name="Saunders D."/>
            <person name="Seeger K."/>
            <person name="Squares R."/>
            <person name="Squares S."/>
            <person name="Takeuchi M."/>
            <person name="Tekaia F."/>
            <person name="Turner G."/>
            <person name="Vazquez de Aldana C.R."/>
            <person name="Weidman J."/>
            <person name="White O."/>
            <person name="Woodward J."/>
            <person name="Yu J.H."/>
            <person name="Fraser C."/>
            <person name="Galagan J.E."/>
            <person name="Asai K."/>
            <person name="Machida M."/>
            <person name="Hall N."/>
            <person name="Barrell B."/>
            <person name="Denning D.W."/>
        </authorList>
    </citation>
    <scope>NUCLEOTIDE SEQUENCE [LARGE SCALE GENOMIC DNA]</scope>
    <source>
        <strain evidence="1 2">Af293</strain>
    </source>
</reference>
<proteinExistence type="predicted"/>
<dbReference type="VEuPathDB" id="FungiDB:Afu6g03130"/>
<organism evidence="1 2">
    <name type="scientific">Aspergillus fumigatus (strain ATCC MYA-4609 / CBS 101355 / FGSC A1100 / Af293)</name>
    <name type="common">Neosartorya fumigata</name>
    <dbReference type="NCBI Taxonomy" id="330879"/>
    <lineage>
        <taxon>Eukaryota</taxon>
        <taxon>Fungi</taxon>
        <taxon>Dikarya</taxon>
        <taxon>Ascomycota</taxon>
        <taxon>Pezizomycotina</taxon>
        <taxon>Eurotiomycetes</taxon>
        <taxon>Eurotiomycetidae</taxon>
        <taxon>Eurotiales</taxon>
        <taxon>Aspergillaceae</taxon>
        <taxon>Aspergillus</taxon>
        <taxon>Aspergillus subgen. Fumigati</taxon>
    </lineage>
</organism>
<evidence type="ECO:0000313" key="2">
    <source>
        <dbReference type="Proteomes" id="UP000002530"/>
    </source>
</evidence>
<protein>
    <submittedName>
        <fullName evidence="1">Uncharacterized protein</fullName>
    </submittedName>
</protein>
<keyword evidence="2" id="KW-1185">Reference proteome</keyword>
<dbReference type="AlphaFoldDB" id="Q4WD13"/>
<dbReference type="EMBL" id="AAHF01000012">
    <property type="protein sequence ID" value="EAL85725.1"/>
    <property type="molecule type" value="Genomic_DNA"/>
</dbReference>